<organism evidence="1">
    <name type="scientific">Arundo donax</name>
    <name type="common">Giant reed</name>
    <name type="synonym">Donax arundinaceus</name>
    <dbReference type="NCBI Taxonomy" id="35708"/>
    <lineage>
        <taxon>Eukaryota</taxon>
        <taxon>Viridiplantae</taxon>
        <taxon>Streptophyta</taxon>
        <taxon>Embryophyta</taxon>
        <taxon>Tracheophyta</taxon>
        <taxon>Spermatophyta</taxon>
        <taxon>Magnoliopsida</taxon>
        <taxon>Liliopsida</taxon>
        <taxon>Poales</taxon>
        <taxon>Poaceae</taxon>
        <taxon>PACMAD clade</taxon>
        <taxon>Arundinoideae</taxon>
        <taxon>Arundineae</taxon>
        <taxon>Arundo</taxon>
    </lineage>
</organism>
<evidence type="ECO:0000313" key="1">
    <source>
        <dbReference type="EMBL" id="JAD59654.1"/>
    </source>
</evidence>
<protein>
    <submittedName>
        <fullName evidence="1">Uncharacterized protein</fullName>
    </submittedName>
</protein>
<sequence>MECLSAPSDRLEMLNLYISVLYSISFSVGY</sequence>
<dbReference type="EMBL" id="GBRH01238241">
    <property type="protein sequence ID" value="JAD59654.1"/>
    <property type="molecule type" value="Transcribed_RNA"/>
</dbReference>
<proteinExistence type="predicted"/>
<accession>A0A0A9B6R0</accession>
<name>A0A0A9B6R0_ARUDO</name>
<reference evidence="1" key="2">
    <citation type="journal article" date="2015" name="Data Brief">
        <title>Shoot transcriptome of the giant reed, Arundo donax.</title>
        <authorList>
            <person name="Barrero R.A."/>
            <person name="Guerrero F.D."/>
            <person name="Moolhuijzen P."/>
            <person name="Goolsby J.A."/>
            <person name="Tidwell J."/>
            <person name="Bellgard S.E."/>
            <person name="Bellgard M.I."/>
        </authorList>
    </citation>
    <scope>NUCLEOTIDE SEQUENCE</scope>
    <source>
        <tissue evidence="1">Shoot tissue taken approximately 20 cm above the soil surface</tissue>
    </source>
</reference>
<reference evidence="1" key="1">
    <citation type="submission" date="2014-09" db="EMBL/GenBank/DDBJ databases">
        <authorList>
            <person name="Magalhaes I.L.F."/>
            <person name="Oliveira U."/>
            <person name="Santos F.R."/>
            <person name="Vidigal T.H.D.A."/>
            <person name="Brescovit A.D."/>
            <person name="Santos A.J."/>
        </authorList>
    </citation>
    <scope>NUCLEOTIDE SEQUENCE</scope>
    <source>
        <tissue evidence="1">Shoot tissue taken approximately 20 cm above the soil surface</tissue>
    </source>
</reference>
<dbReference type="AlphaFoldDB" id="A0A0A9B6R0"/>